<keyword evidence="13" id="KW-0862">Zinc</keyword>
<keyword evidence="10" id="KW-0444">Lipid biosynthesis</keyword>
<evidence type="ECO:0000256" key="8">
    <source>
        <dbReference type="ARBA" id="ARBA00018312"/>
    </source>
</evidence>
<keyword evidence="13" id="KW-0479">Metal-binding</keyword>
<dbReference type="GO" id="GO:0008270">
    <property type="term" value="F:zinc ion binding"/>
    <property type="evidence" value="ECO:0007669"/>
    <property type="project" value="UniProtKB-KW"/>
</dbReference>
<comment type="cofactor">
    <cofactor evidence="1">
        <name>Zn(2+)</name>
        <dbReference type="ChEBI" id="CHEBI:29105"/>
    </cofactor>
</comment>
<feature type="domain" description="CoA carboxyltransferase C-terminal" evidence="22">
    <location>
        <begin position="240"/>
        <end position="454"/>
    </location>
</feature>
<reference evidence="23 24" key="1">
    <citation type="submission" date="2020-08" db="EMBL/GenBank/DDBJ databases">
        <title>Sequencing the genomes of 1000 actinobacteria strains.</title>
        <authorList>
            <person name="Klenk H.-P."/>
        </authorList>
    </citation>
    <scope>NUCLEOTIDE SEQUENCE [LARGE SCALE GENOMIC DNA]</scope>
    <source>
        <strain evidence="23 24">DSM 45582</strain>
    </source>
</reference>
<dbReference type="SUPFAM" id="SSF52096">
    <property type="entry name" value="ClpP/crotonase"/>
    <property type="match status" value="2"/>
</dbReference>
<dbReference type="GO" id="GO:2001295">
    <property type="term" value="P:malonyl-CoA biosynthetic process"/>
    <property type="evidence" value="ECO:0007669"/>
    <property type="project" value="UniProtKB-UniPathway"/>
</dbReference>
<accession>A0A840NHU2</accession>
<evidence type="ECO:0000256" key="7">
    <source>
        <dbReference type="ARBA" id="ARBA00011883"/>
    </source>
</evidence>
<protein>
    <recommendedName>
        <fullName evidence="8">Acetyl-coenzyme A carboxylase carboxyl transferase subunits beta/alpha</fullName>
        <ecNumber evidence="7">2.1.3.15</ecNumber>
    </recommendedName>
</protein>
<dbReference type="InterPro" id="IPR001095">
    <property type="entry name" value="Acetyl_CoA_COase_a_su"/>
</dbReference>
<dbReference type="PANTHER" id="PTHR42853">
    <property type="entry name" value="ACETYL-COENZYME A CARBOXYLASE CARBOXYL TRANSFERASE SUBUNIT ALPHA"/>
    <property type="match status" value="1"/>
</dbReference>
<sequence length="454" mass="47418">MGEVAGVRELIGTVCEDFEEFESPRGAERTSAADGPLAWPGYDDQRRRAAERTGAEESVLCGHGRIGADRAVFIAFEFGFLGGSVGEEAGARVVAAFEQARERRLPVVSLVASGGSRMQEGIRALVQLQAIARACLLTRQARIPHITVLRNPTTGGMWASLAAGADVVLAAPEAAVAFGGSRVRSASETGEPFTAEGKLADGQVDRLVPDAELPAVLAQLVGLLHPQRLVRPPEPAEVPAPLREPDQVRPGADSGWDAVRRARAADRPHAADYLDRYFTSRFELSGDRAGGPDSGMLCGIGEHDGRPVAYAAQAGTANTPAGFRTAARLVRLADQLGLPVLTLVDTPGAANDAEAERAGAGAAIGQLFTAVAEARVPITTLVIGEGGSGGALALAAPESTWITADAYFAVIAPESSAAILKQPPEQVPELAHRLRLRPRDLLELGFVQGVVPPG</sequence>
<organism evidence="23 24">
    <name type="scientific">Saccharopolyspora gloriosae</name>
    <dbReference type="NCBI Taxonomy" id="455344"/>
    <lineage>
        <taxon>Bacteria</taxon>
        <taxon>Bacillati</taxon>
        <taxon>Actinomycetota</taxon>
        <taxon>Actinomycetes</taxon>
        <taxon>Pseudonocardiales</taxon>
        <taxon>Pseudonocardiaceae</taxon>
        <taxon>Saccharopolyspora</taxon>
    </lineage>
</organism>
<dbReference type="InterPro" id="IPR011762">
    <property type="entry name" value="COA_CT_N"/>
</dbReference>
<dbReference type="AlphaFoldDB" id="A0A840NHU2"/>
<keyword evidence="11 23" id="KW-0808">Transferase</keyword>
<evidence type="ECO:0000313" key="23">
    <source>
        <dbReference type="EMBL" id="MBB5069763.1"/>
    </source>
</evidence>
<evidence type="ECO:0000256" key="1">
    <source>
        <dbReference type="ARBA" id="ARBA00001947"/>
    </source>
</evidence>
<comment type="caution">
    <text evidence="23">The sequence shown here is derived from an EMBL/GenBank/DDBJ whole genome shotgun (WGS) entry which is preliminary data.</text>
</comment>
<dbReference type="RefSeq" id="WP_184479402.1">
    <property type="nucleotide sequence ID" value="NZ_JACHIV010000001.1"/>
</dbReference>
<keyword evidence="12" id="KW-0547">Nucleotide-binding</keyword>
<evidence type="ECO:0000256" key="19">
    <source>
        <dbReference type="ARBA" id="ARBA00049152"/>
    </source>
</evidence>
<dbReference type="EC" id="2.1.3.15" evidence="7"/>
<dbReference type="GO" id="GO:0003989">
    <property type="term" value="F:acetyl-CoA carboxylase activity"/>
    <property type="evidence" value="ECO:0007669"/>
    <property type="project" value="InterPro"/>
</dbReference>
<dbReference type="PRINTS" id="PR01070">
    <property type="entry name" value="ACCCTRFRASEB"/>
</dbReference>
<comment type="pathway">
    <text evidence="3">Lipid metabolism; malonyl-CoA biosynthesis; malonyl-CoA from acetyl-CoA: step 1/1.</text>
</comment>
<evidence type="ECO:0000259" key="22">
    <source>
        <dbReference type="PROSITE" id="PS50989"/>
    </source>
</evidence>
<dbReference type="UniPathway" id="UPA00655">
    <property type="reaction ID" value="UER00711"/>
</dbReference>
<dbReference type="Pfam" id="PF03255">
    <property type="entry name" value="ACCA"/>
    <property type="match status" value="1"/>
</dbReference>
<evidence type="ECO:0000256" key="9">
    <source>
        <dbReference type="ARBA" id="ARBA00022490"/>
    </source>
</evidence>
<evidence type="ECO:0000256" key="6">
    <source>
        <dbReference type="ARBA" id="ARBA00011664"/>
    </source>
</evidence>
<keyword evidence="17" id="KW-0275">Fatty acid biosynthesis</keyword>
<name>A0A840NHU2_9PSEU</name>
<feature type="domain" description="CoA carboxyltransferase N-terminal" evidence="21">
    <location>
        <begin position="1"/>
        <end position="244"/>
    </location>
</feature>
<feature type="region of interest" description="Disordered" evidence="20">
    <location>
        <begin position="234"/>
        <end position="254"/>
    </location>
</feature>
<evidence type="ECO:0000256" key="17">
    <source>
        <dbReference type="ARBA" id="ARBA00023160"/>
    </source>
</evidence>
<dbReference type="GO" id="GO:0005524">
    <property type="term" value="F:ATP binding"/>
    <property type="evidence" value="ECO:0007669"/>
    <property type="project" value="UniProtKB-KW"/>
</dbReference>
<keyword evidence="13" id="KW-0863">Zinc-finger</keyword>
<evidence type="ECO:0000256" key="16">
    <source>
        <dbReference type="ARBA" id="ARBA00023098"/>
    </source>
</evidence>
<evidence type="ECO:0000256" key="10">
    <source>
        <dbReference type="ARBA" id="ARBA00022516"/>
    </source>
</evidence>
<dbReference type="GO" id="GO:0006633">
    <property type="term" value="P:fatty acid biosynthetic process"/>
    <property type="evidence" value="ECO:0007669"/>
    <property type="project" value="UniProtKB-KW"/>
</dbReference>
<comment type="subunit">
    <text evidence="6">Acetyl-CoA carboxylase is a heterotetramer composed of biotin carboxyl carrier protein (AccB), biotin carboxylase (AccC) and two subunits of ACCase subunit beta/alpha.</text>
</comment>
<evidence type="ECO:0000259" key="21">
    <source>
        <dbReference type="PROSITE" id="PS50980"/>
    </source>
</evidence>
<evidence type="ECO:0000313" key="24">
    <source>
        <dbReference type="Proteomes" id="UP000580474"/>
    </source>
</evidence>
<evidence type="ECO:0000256" key="3">
    <source>
        <dbReference type="ARBA" id="ARBA00004956"/>
    </source>
</evidence>
<dbReference type="PROSITE" id="PS50989">
    <property type="entry name" value="COA_CT_CTER"/>
    <property type="match status" value="1"/>
</dbReference>
<dbReference type="GO" id="GO:0009317">
    <property type="term" value="C:acetyl-CoA carboxylase complex"/>
    <property type="evidence" value="ECO:0007669"/>
    <property type="project" value="InterPro"/>
</dbReference>
<comment type="function">
    <text evidence="18">Component of the acetyl coenzyme A carboxylase (ACC) complex. Biotin carboxylase (BC) catalyzes the carboxylation of biotin on its carrier protein (BCCP) and then the CO(2) group is transferred by the transcarboxylase to acetyl-CoA to form malonyl-CoA.</text>
</comment>
<feature type="region of interest" description="Disordered" evidence="20">
    <location>
        <begin position="22"/>
        <end position="42"/>
    </location>
</feature>
<keyword evidence="15" id="KW-0067">ATP-binding</keyword>
<keyword evidence="23" id="KW-0436">Ligase</keyword>
<evidence type="ECO:0000256" key="2">
    <source>
        <dbReference type="ARBA" id="ARBA00004496"/>
    </source>
</evidence>
<dbReference type="EMBL" id="JACHIV010000001">
    <property type="protein sequence ID" value="MBB5069763.1"/>
    <property type="molecule type" value="Genomic_DNA"/>
</dbReference>
<comment type="catalytic activity">
    <reaction evidence="19">
        <text>N(6)-carboxybiotinyl-L-lysyl-[protein] + acetyl-CoA = N(6)-biotinyl-L-lysyl-[protein] + malonyl-CoA</text>
        <dbReference type="Rhea" id="RHEA:54728"/>
        <dbReference type="Rhea" id="RHEA-COMP:10505"/>
        <dbReference type="Rhea" id="RHEA-COMP:10506"/>
        <dbReference type="ChEBI" id="CHEBI:57288"/>
        <dbReference type="ChEBI" id="CHEBI:57384"/>
        <dbReference type="ChEBI" id="CHEBI:83144"/>
        <dbReference type="ChEBI" id="CHEBI:83145"/>
        <dbReference type="EC" id="2.1.3.15"/>
    </reaction>
</comment>
<evidence type="ECO:0000256" key="15">
    <source>
        <dbReference type="ARBA" id="ARBA00022840"/>
    </source>
</evidence>
<keyword evidence="14" id="KW-0276">Fatty acid metabolism</keyword>
<dbReference type="PROSITE" id="PS50980">
    <property type="entry name" value="COA_CT_NTER"/>
    <property type="match status" value="1"/>
</dbReference>
<dbReference type="Proteomes" id="UP000580474">
    <property type="component" value="Unassembled WGS sequence"/>
</dbReference>
<evidence type="ECO:0000256" key="18">
    <source>
        <dbReference type="ARBA" id="ARBA00025280"/>
    </source>
</evidence>
<dbReference type="InterPro" id="IPR000438">
    <property type="entry name" value="Acetyl_CoA_COase_Trfase_b_su"/>
</dbReference>
<comment type="similarity">
    <text evidence="5">In the N-terminal section; belongs to the AccD/PCCB family.</text>
</comment>
<comment type="subcellular location">
    <subcellularLocation>
        <location evidence="2">Cytoplasm</location>
    </subcellularLocation>
</comment>
<dbReference type="PANTHER" id="PTHR42853:SF3">
    <property type="entry name" value="ACETYL-COENZYME A CARBOXYLASE CARBOXYL TRANSFERASE SUBUNIT ALPHA, CHLOROPLASTIC"/>
    <property type="match status" value="1"/>
</dbReference>
<evidence type="ECO:0000256" key="11">
    <source>
        <dbReference type="ARBA" id="ARBA00022679"/>
    </source>
</evidence>
<gene>
    <name evidence="23" type="ORF">BJ969_002851</name>
</gene>
<evidence type="ECO:0000256" key="12">
    <source>
        <dbReference type="ARBA" id="ARBA00022741"/>
    </source>
</evidence>
<comment type="similarity">
    <text evidence="4">In the C-terminal section; belongs to the AccA family.</text>
</comment>
<proteinExistence type="inferred from homology"/>
<keyword evidence="24" id="KW-1185">Reference proteome</keyword>
<evidence type="ECO:0000256" key="14">
    <source>
        <dbReference type="ARBA" id="ARBA00022832"/>
    </source>
</evidence>
<evidence type="ECO:0000256" key="20">
    <source>
        <dbReference type="SAM" id="MobiDB-lite"/>
    </source>
</evidence>
<keyword evidence="16" id="KW-0443">Lipid metabolism</keyword>
<dbReference type="InterPro" id="IPR029045">
    <property type="entry name" value="ClpP/crotonase-like_dom_sf"/>
</dbReference>
<keyword evidence="9" id="KW-0963">Cytoplasm</keyword>
<evidence type="ECO:0000256" key="5">
    <source>
        <dbReference type="ARBA" id="ARBA00010284"/>
    </source>
</evidence>
<dbReference type="InterPro" id="IPR011763">
    <property type="entry name" value="COA_CT_C"/>
</dbReference>
<evidence type="ECO:0000256" key="4">
    <source>
        <dbReference type="ARBA" id="ARBA00006276"/>
    </source>
</evidence>
<dbReference type="GO" id="GO:0016743">
    <property type="term" value="F:carboxyl- or carbamoyltransferase activity"/>
    <property type="evidence" value="ECO:0007669"/>
    <property type="project" value="InterPro"/>
</dbReference>
<dbReference type="Gene3D" id="3.90.226.10">
    <property type="entry name" value="2-enoyl-CoA Hydratase, Chain A, domain 1"/>
    <property type="match status" value="2"/>
</dbReference>
<evidence type="ECO:0000256" key="13">
    <source>
        <dbReference type="ARBA" id="ARBA00022771"/>
    </source>
</evidence>